<keyword evidence="3" id="KW-0378">Hydrolase</keyword>
<evidence type="ECO:0000256" key="4">
    <source>
        <dbReference type="SAM" id="MobiDB-lite"/>
    </source>
</evidence>
<dbReference type="Pfam" id="PF03193">
    <property type="entry name" value="RsgA_GTPase"/>
    <property type="match status" value="1"/>
</dbReference>
<proteinExistence type="inferred from homology"/>
<dbReference type="PANTHER" id="PTHR32120:SF11">
    <property type="entry name" value="SMALL RIBOSOMAL SUBUNIT BIOGENESIS GTPASE RSGA 1, MITOCHONDRIAL-RELATED"/>
    <property type="match status" value="1"/>
</dbReference>
<dbReference type="NCBIfam" id="TIGR00157">
    <property type="entry name" value="ribosome small subunit-dependent GTPase A"/>
    <property type="match status" value="1"/>
</dbReference>
<feature type="compositionally biased region" description="Gly residues" evidence="4">
    <location>
        <begin position="62"/>
        <end position="73"/>
    </location>
</feature>
<dbReference type="Gene3D" id="1.10.40.50">
    <property type="entry name" value="Probable gtpase engc, domain 3"/>
    <property type="match status" value="1"/>
</dbReference>
<comment type="function">
    <text evidence="3">One of several proteins that assist in the late maturation steps of the functional core of the 30S ribosomal subunit. Helps release RbfA from mature subunits. May play a role in the assembly of ribosomal proteins into the subunit. Circularly permuted GTPase that catalyzes slow GTP hydrolysis, GTPase activity is stimulated by the 30S ribosomal subunit.</text>
</comment>
<dbReference type="GO" id="GO:0019843">
    <property type="term" value="F:rRNA binding"/>
    <property type="evidence" value="ECO:0007669"/>
    <property type="project" value="UniProtKB-KW"/>
</dbReference>
<name>A0A0S4QTA4_9ACTN</name>
<feature type="binding site" evidence="3">
    <location>
        <position position="314"/>
    </location>
    <ligand>
        <name>Zn(2+)</name>
        <dbReference type="ChEBI" id="CHEBI:29105"/>
    </ligand>
</feature>
<evidence type="ECO:0000313" key="8">
    <source>
        <dbReference type="Proteomes" id="UP000198802"/>
    </source>
</evidence>
<feature type="binding site" evidence="3">
    <location>
        <begin position="228"/>
        <end position="236"/>
    </location>
    <ligand>
        <name>GTP</name>
        <dbReference type="ChEBI" id="CHEBI:37565"/>
    </ligand>
</feature>
<feature type="binding site" evidence="3">
    <location>
        <begin position="182"/>
        <end position="185"/>
    </location>
    <ligand>
        <name>GTP</name>
        <dbReference type="ChEBI" id="CHEBI:37565"/>
    </ligand>
</feature>
<evidence type="ECO:0000256" key="1">
    <source>
        <dbReference type="ARBA" id="ARBA00022741"/>
    </source>
</evidence>
<evidence type="ECO:0000313" key="7">
    <source>
        <dbReference type="EMBL" id="CUU58833.1"/>
    </source>
</evidence>
<keyword evidence="3" id="KW-0963">Cytoplasm</keyword>
<evidence type="ECO:0000259" key="6">
    <source>
        <dbReference type="PROSITE" id="PS51721"/>
    </source>
</evidence>
<dbReference type="HAMAP" id="MF_01820">
    <property type="entry name" value="GTPase_RsgA"/>
    <property type="match status" value="1"/>
</dbReference>
<dbReference type="Proteomes" id="UP000198802">
    <property type="component" value="Unassembled WGS sequence"/>
</dbReference>
<comment type="subunit">
    <text evidence="3">Monomer. Associates with 30S ribosomal subunit, binds 16S rRNA.</text>
</comment>
<keyword evidence="3" id="KW-0862">Zinc</keyword>
<feature type="domain" description="EngC GTPase" evidence="5">
    <location>
        <begin position="142"/>
        <end position="284"/>
    </location>
</feature>
<accession>A0A0S4QTA4</accession>
<feature type="domain" description="CP-type G" evidence="6">
    <location>
        <begin position="133"/>
        <end position="286"/>
    </location>
</feature>
<keyword evidence="3" id="KW-0694">RNA-binding</keyword>
<organism evidence="7 8">
    <name type="scientific">Parafrankia irregularis</name>
    <dbReference type="NCBI Taxonomy" id="795642"/>
    <lineage>
        <taxon>Bacteria</taxon>
        <taxon>Bacillati</taxon>
        <taxon>Actinomycetota</taxon>
        <taxon>Actinomycetes</taxon>
        <taxon>Frankiales</taxon>
        <taxon>Frankiaceae</taxon>
        <taxon>Parafrankia</taxon>
    </lineage>
</organism>
<dbReference type="GO" id="GO:0003924">
    <property type="term" value="F:GTPase activity"/>
    <property type="evidence" value="ECO:0007669"/>
    <property type="project" value="UniProtKB-UniRule"/>
</dbReference>
<dbReference type="Gene3D" id="3.40.50.300">
    <property type="entry name" value="P-loop containing nucleotide triphosphate hydrolases"/>
    <property type="match status" value="1"/>
</dbReference>
<dbReference type="SUPFAM" id="SSF52540">
    <property type="entry name" value="P-loop containing nucleoside triphosphate hydrolases"/>
    <property type="match status" value="1"/>
</dbReference>
<dbReference type="EMBL" id="FAOZ01000022">
    <property type="protein sequence ID" value="CUU58833.1"/>
    <property type="molecule type" value="Genomic_DNA"/>
</dbReference>
<comment type="cofactor">
    <cofactor evidence="3">
        <name>Zn(2+)</name>
        <dbReference type="ChEBI" id="CHEBI:29105"/>
    </cofactor>
    <text evidence="3">Binds 1 zinc ion per subunit.</text>
</comment>
<feature type="region of interest" description="Disordered" evidence="4">
    <location>
        <begin position="47"/>
        <end position="73"/>
    </location>
</feature>
<dbReference type="PROSITE" id="PS50936">
    <property type="entry name" value="ENGC_GTPASE"/>
    <property type="match status" value="1"/>
</dbReference>
<dbReference type="GO" id="GO:0042274">
    <property type="term" value="P:ribosomal small subunit biogenesis"/>
    <property type="evidence" value="ECO:0007669"/>
    <property type="project" value="UniProtKB-UniRule"/>
</dbReference>
<evidence type="ECO:0000256" key="3">
    <source>
        <dbReference type="HAMAP-Rule" id="MF_01820"/>
    </source>
</evidence>
<dbReference type="EC" id="3.6.1.-" evidence="3"/>
<feature type="binding site" evidence="3">
    <location>
        <position position="310"/>
    </location>
    <ligand>
        <name>Zn(2+)</name>
        <dbReference type="ChEBI" id="CHEBI:29105"/>
    </ligand>
</feature>
<dbReference type="PANTHER" id="PTHR32120">
    <property type="entry name" value="SMALL RIBOSOMAL SUBUNIT BIOGENESIS GTPASE RSGA"/>
    <property type="match status" value="1"/>
</dbReference>
<keyword evidence="3" id="KW-0699">rRNA-binding</keyword>
<keyword evidence="2 3" id="KW-0342">GTP-binding</keyword>
<comment type="subcellular location">
    <subcellularLocation>
        <location evidence="3">Cytoplasm</location>
    </subcellularLocation>
</comment>
<sequence length="352" mass="36384">MARELDEDDVRTRPGRGSRPRTRIRPEHADATRAVVVAVDRGRYTCRPGSAGASGASRGKAGRPGGRAGAGEADGAGAELVAAVRGGSMRRTSVVVGDQVELVGDLSGRPGSLARIVRREERSSLLRRTADDADPVERPIVANADLLVIVCALTDPPPRTGLIDRCLVAAYDGGLTPVLCLTKTDLADPGPVRESYEPLGLPVVTTRPGGDLDPLLVLLHEATSVFFGHSGVGKSTLVNRLVPNADRAIGVVNAVTGRGRHTSSAAVALALPAGGTVVDTPGIRSFGLGAVQPERVLLAFDDLSAATVDCEPGCDHLTAPDCGLDAAVQAGRVDPVRVASLRRLLATRVTPG</sequence>
<dbReference type="GO" id="GO:0046872">
    <property type="term" value="F:metal ion binding"/>
    <property type="evidence" value="ECO:0007669"/>
    <property type="project" value="UniProtKB-KW"/>
</dbReference>
<evidence type="ECO:0000256" key="2">
    <source>
        <dbReference type="ARBA" id="ARBA00023134"/>
    </source>
</evidence>
<dbReference type="GO" id="GO:0005525">
    <property type="term" value="F:GTP binding"/>
    <property type="evidence" value="ECO:0007669"/>
    <property type="project" value="UniProtKB-UniRule"/>
</dbReference>
<reference evidence="8" key="1">
    <citation type="submission" date="2015-11" db="EMBL/GenBank/DDBJ databases">
        <authorList>
            <person name="Varghese N."/>
        </authorList>
    </citation>
    <scope>NUCLEOTIDE SEQUENCE [LARGE SCALE GENOMIC DNA]</scope>
    <source>
        <strain evidence="8">DSM 45899</strain>
    </source>
</reference>
<protein>
    <recommendedName>
        <fullName evidence="3">Small ribosomal subunit biogenesis GTPase RsgA</fullName>
        <ecNumber evidence="3">3.6.1.-</ecNumber>
    </recommendedName>
</protein>
<keyword evidence="1 3" id="KW-0547">Nucleotide-binding</keyword>
<feature type="binding site" evidence="3">
    <location>
        <position position="322"/>
    </location>
    <ligand>
        <name>Zn(2+)</name>
        <dbReference type="ChEBI" id="CHEBI:29105"/>
    </ligand>
</feature>
<comment type="similarity">
    <text evidence="3">Belongs to the TRAFAC class YlqF/YawG GTPase family. RsgA subfamily.</text>
</comment>
<dbReference type="PROSITE" id="PS51721">
    <property type="entry name" value="G_CP"/>
    <property type="match status" value="1"/>
</dbReference>
<dbReference type="InterPro" id="IPR030378">
    <property type="entry name" value="G_CP_dom"/>
</dbReference>
<gene>
    <name evidence="3" type="primary">rsgA</name>
    <name evidence="7" type="ORF">Ga0074812_12276</name>
</gene>
<keyword evidence="3" id="KW-0479">Metal-binding</keyword>
<dbReference type="RefSeq" id="WP_091282584.1">
    <property type="nucleotide sequence ID" value="NZ_FAOZ01000022.1"/>
</dbReference>
<dbReference type="InterPro" id="IPR004881">
    <property type="entry name" value="Ribosome_biogen_GTPase_RsgA"/>
</dbReference>
<dbReference type="InterPro" id="IPR010914">
    <property type="entry name" value="RsgA_GTPase_dom"/>
</dbReference>
<feature type="region of interest" description="Disordered" evidence="4">
    <location>
        <begin position="1"/>
        <end position="29"/>
    </location>
</feature>
<dbReference type="InterPro" id="IPR027417">
    <property type="entry name" value="P-loop_NTPase"/>
</dbReference>
<evidence type="ECO:0000259" key="5">
    <source>
        <dbReference type="PROSITE" id="PS50936"/>
    </source>
</evidence>
<feature type="compositionally biased region" description="Basic residues" evidence="4">
    <location>
        <begin position="13"/>
        <end position="23"/>
    </location>
</feature>
<keyword evidence="3" id="KW-0690">Ribosome biogenesis</keyword>
<feature type="compositionally biased region" description="Low complexity" evidence="4">
    <location>
        <begin position="49"/>
        <end position="59"/>
    </location>
</feature>
<dbReference type="AlphaFoldDB" id="A0A0S4QTA4"/>
<keyword evidence="8" id="KW-1185">Reference proteome</keyword>
<dbReference type="GO" id="GO:0005737">
    <property type="term" value="C:cytoplasm"/>
    <property type="evidence" value="ECO:0007669"/>
    <property type="project" value="UniProtKB-SubCell"/>
</dbReference>
<feature type="binding site" evidence="3">
    <location>
        <position position="316"/>
    </location>
    <ligand>
        <name>Zn(2+)</name>
        <dbReference type="ChEBI" id="CHEBI:29105"/>
    </ligand>
</feature>
<dbReference type="CDD" id="cd01854">
    <property type="entry name" value="YjeQ_EngC"/>
    <property type="match status" value="1"/>
</dbReference>